<sequence length="59" mass="6515">MYGAWFVGGALVGAVKWLTSDGSESLSRTVDVYAYYRNPFERHAYRLQGVSTPADAVDL</sequence>
<evidence type="ECO:0000313" key="1">
    <source>
        <dbReference type="EMBL" id="CAB4591864.1"/>
    </source>
</evidence>
<proteinExistence type="predicted"/>
<dbReference type="AlphaFoldDB" id="A0A6J6FY12"/>
<dbReference type="EMBL" id="CAEZTS010000189">
    <property type="protein sequence ID" value="CAB4591864.1"/>
    <property type="molecule type" value="Genomic_DNA"/>
</dbReference>
<reference evidence="1" key="1">
    <citation type="submission" date="2020-05" db="EMBL/GenBank/DDBJ databases">
        <authorList>
            <person name="Chiriac C."/>
            <person name="Salcher M."/>
            <person name="Ghai R."/>
            <person name="Kavagutti S V."/>
        </authorList>
    </citation>
    <scope>NUCLEOTIDE SEQUENCE</scope>
</reference>
<name>A0A6J6FY12_9ZZZZ</name>
<protein>
    <submittedName>
        <fullName evidence="1">Unannotated protein</fullName>
    </submittedName>
</protein>
<organism evidence="1">
    <name type="scientific">freshwater metagenome</name>
    <dbReference type="NCBI Taxonomy" id="449393"/>
    <lineage>
        <taxon>unclassified sequences</taxon>
        <taxon>metagenomes</taxon>
        <taxon>ecological metagenomes</taxon>
    </lineage>
</organism>
<gene>
    <name evidence="1" type="ORF">UFOPK1722_01684</name>
</gene>
<accession>A0A6J6FY12</accession>